<evidence type="ECO:0000256" key="1">
    <source>
        <dbReference type="SAM" id="MobiDB-lite"/>
    </source>
</evidence>
<organism evidence="2 3">
    <name type="scientific">Trametes coccinea (strain BRFM310)</name>
    <name type="common">Pycnoporus coccineus</name>
    <dbReference type="NCBI Taxonomy" id="1353009"/>
    <lineage>
        <taxon>Eukaryota</taxon>
        <taxon>Fungi</taxon>
        <taxon>Dikarya</taxon>
        <taxon>Basidiomycota</taxon>
        <taxon>Agaricomycotina</taxon>
        <taxon>Agaricomycetes</taxon>
        <taxon>Polyporales</taxon>
        <taxon>Polyporaceae</taxon>
        <taxon>Trametes</taxon>
    </lineage>
</organism>
<dbReference type="Proteomes" id="UP000193067">
    <property type="component" value="Unassembled WGS sequence"/>
</dbReference>
<protein>
    <submittedName>
        <fullName evidence="2">Uncharacterized protein</fullName>
    </submittedName>
</protein>
<dbReference type="EMBL" id="KZ084111">
    <property type="protein sequence ID" value="OSD01383.1"/>
    <property type="molecule type" value="Genomic_DNA"/>
</dbReference>
<reference evidence="2 3" key="1">
    <citation type="journal article" date="2015" name="Biotechnol. Biofuels">
        <title>Enhanced degradation of softwood versus hardwood by the white-rot fungus Pycnoporus coccineus.</title>
        <authorList>
            <person name="Couturier M."/>
            <person name="Navarro D."/>
            <person name="Chevret D."/>
            <person name="Henrissat B."/>
            <person name="Piumi F."/>
            <person name="Ruiz-Duenas F.J."/>
            <person name="Martinez A.T."/>
            <person name="Grigoriev I.V."/>
            <person name="Riley R."/>
            <person name="Lipzen A."/>
            <person name="Berrin J.G."/>
            <person name="Master E.R."/>
            <person name="Rosso M.N."/>
        </authorList>
    </citation>
    <scope>NUCLEOTIDE SEQUENCE [LARGE SCALE GENOMIC DNA]</scope>
    <source>
        <strain evidence="2 3">BRFM310</strain>
    </source>
</reference>
<proteinExistence type="predicted"/>
<feature type="region of interest" description="Disordered" evidence="1">
    <location>
        <begin position="1"/>
        <end position="68"/>
    </location>
</feature>
<evidence type="ECO:0000313" key="2">
    <source>
        <dbReference type="EMBL" id="OSD01383.1"/>
    </source>
</evidence>
<sequence length="166" mass="18195">MMPPCRPRGSPRLSFSPIPSDRRTRRRITSSVSAFAASPSRASVSTPSPLRHRSRHDSASPSRMPRTSSVPRVCAHEVYAIPLTSPLDFTMRPTRGFCDQYRSAAQCCQRWQVPCLSDAAYRVLACINCGSAPPPSRPSLPQNNKGGLEQTRKFGSLLAPPDELAC</sequence>
<keyword evidence="3" id="KW-1185">Reference proteome</keyword>
<evidence type="ECO:0000313" key="3">
    <source>
        <dbReference type="Proteomes" id="UP000193067"/>
    </source>
</evidence>
<feature type="compositionally biased region" description="Polar residues" evidence="1">
    <location>
        <begin position="59"/>
        <end position="68"/>
    </location>
</feature>
<name>A0A1Y2IL69_TRAC3</name>
<gene>
    <name evidence="2" type="ORF">PYCCODRAFT_506399</name>
</gene>
<accession>A0A1Y2IL69</accession>
<dbReference type="AlphaFoldDB" id="A0A1Y2IL69"/>